<dbReference type="GO" id="GO:0008049">
    <property type="term" value="P:male courtship behavior"/>
    <property type="evidence" value="ECO:0007669"/>
    <property type="project" value="TreeGrafter"/>
</dbReference>
<sequence length="393" mass="45987">MNKLEISELCSFYRICRYLGIFCIHYNSQRERYRLRRSLICYLVHFALQTYLVSCMVILVIYWKWCFKSEKTTTGNHYDRLVLFLALCMQFVQNAWLIWLQGPHLRIVRQLELYRRKYLTHMRLSLPKRMLLIIAITNMLYLMNFLKSCVLEWFANASRLFVFSTLGFPLRCLITSFTMGTYLGLINIVYHVLQWNQSQMVVIVEQLSHPKRSCETILRLRCCLELYDRLVLLCNEEISLVYGFIAWLSVLFASLDVTGIIYLTMVIQTDKSLGEHLLFNIIWLSPTLMTCAAGLMSNRVAIQANKTAKILSKIPRTGTGLDRMVEKFLLKNLRQQPILTAYGFFALDKSTLFNLFTAIFTYMVILVQFKEMENSTKAIQRGTAAGQQNFTQQ</sequence>
<dbReference type="Pfam" id="PF08395">
    <property type="entry name" value="7tm_7"/>
    <property type="match status" value="1"/>
</dbReference>
<evidence type="ECO:0000256" key="8">
    <source>
        <dbReference type="RuleBase" id="RU363108"/>
    </source>
</evidence>
<feature type="transmembrane region" description="Helical" evidence="8">
    <location>
        <begin position="83"/>
        <end position="108"/>
    </location>
</feature>
<evidence type="ECO:0000256" key="5">
    <source>
        <dbReference type="ARBA" id="ARBA00023136"/>
    </source>
</evidence>
<dbReference type="InParanoid" id="B4N7Q0"/>
<dbReference type="FunCoup" id="B4N7Q0">
    <property type="interactions" value="91"/>
</dbReference>
<keyword evidence="4 8" id="KW-1133">Transmembrane helix</keyword>
<accession>B4N7Q0</accession>
<evidence type="ECO:0000256" key="2">
    <source>
        <dbReference type="ARBA" id="ARBA00022475"/>
    </source>
</evidence>
<dbReference type="GO" id="GO:0005886">
    <property type="term" value="C:plasma membrane"/>
    <property type="evidence" value="ECO:0007669"/>
    <property type="project" value="UniProtKB-SubCell"/>
</dbReference>
<dbReference type="GO" id="GO:0030425">
    <property type="term" value="C:dendrite"/>
    <property type="evidence" value="ECO:0007669"/>
    <property type="project" value="TreeGrafter"/>
</dbReference>
<evidence type="ECO:0000256" key="3">
    <source>
        <dbReference type="ARBA" id="ARBA00022692"/>
    </source>
</evidence>
<dbReference type="InterPro" id="IPR013604">
    <property type="entry name" value="7TM_chemorcpt"/>
</dbReference>
<dbReference type="OrthoDB" id="6748730at2759"/>
<dbReference type="EMBL" id="CH964214">
    <property type="protein sequence ID" value="EDW80389.2"/>
    <property type="molecule type" value="Genomic_DNA"/>
</dbReference>
<comment type="similarity">
    <text evidence="8">Belongs to the insect chemoreceptor superfamily. Gustatory receptor (GR) family.</text>
</comment>
<dbReference type="GO" id="GO:0050909">
    <property type="term" value="P:sensory perception of taste"/>
    <property type="evidence" value="ECO:0007669"/>
    <property type="project" value="InterPro"/>
</dbReference>
<keyword evidence="7 8" id="KW-0807">Transducer</keyword>
<keyword evidence="3 8" id="KW-0812">Transmembrane</keyword>
<reference evidence="9 10" key="1">
    <citation type="journal article" date="2007" name="Nature">
        <title>Evolution of genes and genomes on the Drosophila phylogeny.</title>
        <authorList>
            <consortium name="Drosophila 12 Genomes Consortium"/>
            <person name="Clark A.G."/>
            <person name="Eisen M.B."/>
            <person name="Smith D.R."/>
            <person name="Bergman C.M."/>
            <person name="Oliver B."/>
            <person name="Markow T.A."/>
            <person name="Kaufman T.C."/>
            <person name="Kellis M."/>
            <person name="Gelbart W."/>
            <person name="Iyer V.N."/>
            <person name="Pollard D.A."/>
            <person name="Sackton T.B."/>
            <person name="Larracuente A.M."/>
            <person name="Singh N.D."/>
            <person name="Abad J.P."/>
            <person name="Abt D.N."/>
            <person name="Adryan B."/>
            <person name="Aguade M."/>
            <person name="Akashi H."/>
            <person name="Anderson W.W."/>
            <person name="Aquadro C.F."/>
            <person name="Ardell D.H."/>
            <person name="Arguello R."/>
            <person name="Artieri C.G."/>
            <person name="Barbash D.A."/>
            <person name="Barker D."/>
            <person name="Barsanti P."/>
            <person name="Batterham P."/>
            <person name="Batzoglou S."/>
            <person name="Begun D."/>
            <person name="Bhutkar A."/>
            <person name="Blanco E."/>
            <person name="Bosak S.A."/>
            <person name="Bradley R.K."/>
            <person name="Brand A.D."/>
            <person name="Brent M.R."/>
            <person name="Brooks A.N."/>
            <person name="Brown R.H."/>
            <person name="Butlin R.K."/>
            <person name="Caggese C."/>
            <person name="Calvi B.R."/>
            <person name="Bernardo de Carvalho A."/>
            <person name="Caspi A."/>
            <person name="Castrezana S."/>
            <person name="Celniker S.E."/>
            <person name="Chang J.L."/>
            <person name="Chapple C."/>
            <person name="Chatterji S."/>
            <person name="Chinwalla A."/>
            <person name="Civetta A."/>
            <person name="Clifton S.W."/>
            <person name="Comeron J.M."/>
            <person name="Costello J.C."/>
            <person name="Coyne J.A."/>
            <person name="Daub J."/>
            <person name="David R.G."/>
            <person name="Delcher A.L."/>
            <person name="Delehaunty K."/>
            <person name="Do C.B."/>
            <person name="Ebling H."/>
            <person name="Edwards K."/>
            <person name="Eickbush T."/>
            <person name="Evans J.D."/>
            <person name="Filipski A."/>
            <person name="Findeiss S."/>
            <person name="Freyhult E."/>
            <person name="Fulton L."/>
            <person name="Fulton R."/>
            <person name="Garcia A.C."/>
            <person name="Gardiner A."/>
            <person name="Garfield D.A."/>
            <person name="Garvin B.E."/>
            <person name="Gibson G."/>
            <person name="Gilbert D."/>
            <person name="Gnerre S."/>
            <person name="Godfrey J."/>
            <person name="Good R."/>
            <person name="Gotea V."/>
            <person name="Gravely B."/>
            <person name="Greenberg A.J."/>
            <person name="Griffiths-Jones S."/>
            <person name="Gross S."/>
            <person name="Guigo R."/>
            <person name="Gustafson E.A."/>
            <person name="Haerty W."/>
            <person name="Hahn M.W."/>
            <person name="Halligan D.L."/>
            <person name="Halpern A.L."/>
            <person name="Halter G.M."/>
            <person name="Han M.V."/>
            <person name="Heger A."/>
            <person name="Hillier L."/>
            <person name="Hinrichs A.S."/>
            <person name="Holmes I."/>
            <person name="Hoskins R.A."/>
            <person name="Hubisz M.J."/>
            <person name="Hultmark D."/>
            <person name="Huntley M.A."/>
            <person name="Jaffe D.B."/>
            <person name="Jagadeeshan S."/>
            <person name="Jeck W.R."/>
            <person name="Johnson J."/>
            <person name="Jones C.D."/>
            <person name="Jordan W.C."/>
            <person name="Karpen G.H."/>
            <person name="Kataoka E."/>
            <person name="Keightley P.D."/>
            <person name="Kheradpour P."/>
            <person name="Kirkness E.F."/>
            <person name="Koerich L.B."/>
            <person name="Kristiansen K."/>
            <person name="Kudrna D."/>
            <person name="Kulathinal R.J."/>
            <person name="Kumar S."/>
            <person name="Kwok R."/>
            <person name="Lander E."/>
            <person name="Langley C.H."/>
            <person name="Lapoint R."/>
            <person name="Lazzaro B.P."/>
            <person name="Lee S.J."/>
            <person name="Levesque L."/>
            <person name="Li R."/>
            <person name="Lin C.F."/>
            <person name="Lin M.F."/>
            <person name="Lindblad-Toh K."/>
            <person name="Llopart A."/>
            <person name="Long M."/>
            <person name="Low L."/>
            <person name="Lozovsky E."/>
            <person name="Lu J."/>
            <person name="Luo M."/>
            <person name="Machado C.A."/>
            <person name="Makalowski W."/>
            <person name="Marzo M."/>
            <person name="Matsuda M."/>
            <person name="Matzkin L."/>
            <person name="McAllister B."/>
            <person name="McBride C.S."/>
            <person name="McKernan B."/>
            <person name="McKernan K."/>
            <person name="Mendez-Lago M."/>
            <person name="Minx P."/>
            <person name="Mollenhauer M.U."/>
            <person name="Montooth K."/>
            <person name="Mount S.M."/>
            <person name="Mu X."/>
            <person name="Myers E."/>
            <person name="Negre B."/>
            <person name="Newfeld S."/>
            <person name="Nielsen R."/>
            <person name="Noor M.A."/>
            <person name="O'Grady P."/>
            <person name="Pachter L."/>
            <person name="Papaceit M."/>
            <person name="Parisi M.J."/>
            <person name="Parisi M."/>
            <person name="Parts L."/>
            <person name="Pedersen J.S."/>
            <person name="Pesole G."/>
            <person name="Phillippy A.M."/>
            <person name="Ponting C.P."/>
            <person name="Pop M."/>
            <person name="Porcelli D."/>
            <person name="Powell J.R."/>
            <person name="Prohaska S."/>
            <person name="Pruitt K."/>
            <person name="Puig M."/>
            <person name="Quesneville H."/>
            <person name="Ram K.R."/>
            <person name="Rand D."/>
            <person name="Rasmussen M.D."/>
            <person name="Reed L.K."/>
            <person name="Reenan R."/>
            <person name="Reily A."/>
            <person name="Remington K.A."/>
            <person name="Rieger T.T."/>
            <person name="Ritchie M.G."/>
            <person name="Robin C."/>
            <person name="Rogers Y.H."/>
            <person name="Rohde C."/>
            <person name="Rozas J."/>
            <person name="Rubenfield M.J."/>
            <person name="Ruiz A."/>
            <person name="Russo S."/>
            <person name="Salzberg S.L."/>
            <person name="Sanchez-Gracia A."/>
            <person name="Saranga D.J."/>
            <person name="Sato H."/>
            <person name="Schaeffer S.W."/>
            <person name="Schatz M.C."/>
            <person name="Schlenke T."/>
            <person name="Schwartz R."/>
            <person name="Segarra C."/>
            <person name="Singh R.S."/>
            <person name="Sirot L."/>
            <person name="Sirota M."/>
            <person name="Sisneros N.B."/>
            <person name="Smith C.D."/>
            <person name="Smith T.F."/>
            <person name="Spieth J."/>
            <person name="Stage D.E."/>
            <person name="Stark A."/>
            <person name="Stephan W."/>
            <person name="Strausberg R.L."/>
            <person name="Strempel S."/>
            <person name="Sturgill D."/>
            <person name="Sutton G."/>
            <person name="Sutton G.G."/>
            <person name="Tao W."/>
            <person name="Teichmann S."/>
            <person name="Tobari Y.N."/>
            <person name="Tomimura Y."/>
            <person name="Tsolas J.M."/>
            <person name="Valente V.L."/>
            <person name="Venter E."/>
            <person name="Venter J.C."/>
            <person name="Vicario S."/>
            <person name="Vieira F.G."/>
            <person name="Vilella A.J."/>
            <person name="Villasante A."/>
            <person name="Walenz B."/>
            <person name="Wang J."/>
            <person name="Wasserman M."/>
            <person name="Watts T."/>
            <person name="Wilson D."/>
            <person name="Wilson R.K."/>
            <person name="Wing R.A."/>
            <person name="Wolfner M.F."/>
            <person name="Wong A."/>
            <person name="Wong G.K."/>
            <person name="Wu C.I."/>
            <person name="Wu G."/>
            <person name="Yamamoto D."/>
            <person name="Yang H.P."/>
            <person name="Yang S.P."/>
            <person name="Yorke J.A."/>
            <person name="Yoshida K."/>
            <person name="Zdobnov E."/>
            <person name="Zhang P."/>
            <person name="Zhang Y."/>
            <person name="Zimin A.V."/>
            <person name="Baldwin J."/>
            <person name="Abdouelleil A."/>
            <person name="Abdulkadir J."/>
            <person name="Abebe A."/>
            <person name="Abera B."/>
            <person name="Abreu J."/>
            <person name="Acer S.C."/>
            <person name="Aftuck L."/>
            <person name="Alexander A."/>
            <person name="An P."/>
            <person name="Anderson E."/>
            <person name="Anderson S."/>
            <person name="Arachi H."/>
            <person name="Azer M."/>
            <person name="Bachantsang P."/>
            <person name="Barry A."/>
            <person name="Bayul T."/>
            <person name="Berlin A."/>
            <person name="Bessette D."/>
            <person name="Bloom T."/>
            <person name="Blye J."/>
            <person name="Boguslavskiy L."/>
            <person name="Bonnet C."/>
            <person name="Boukhgalter B."/>
            <person name="Bourzgui I."/>
            <person name="Brown A."/>
            <person name="Cahill P."/>
            <person name="Channer S."/>
            <person name="Cheshatsang Y."/>
            <person name="Chuda L."/>
            <person name="Citroen M."/>
            <person name="Collymore A."/>
            <person name="Cooke P."/>
            <person name="Costello M."/>
            <person name="D'Aco K."/>
            <person name="Daza R."/>
            <person name="De Haan G."/>
            <person name="DeGray S."/>
            <person name="DeMaso C."/>
            <person name="Dhargay N."/>
            <person name="Dooley K."/>
            <person name="Dooley E."/>
            <person name="Doricent M."/>
            <person name="Dorje P."/>
            <person name="Dorjee K."/>
            <person name="Dupes A."/>
            <person name="Elong R."/>
            <person name="Falk J."/>
            <person name="Farina A."/>
            <person name="Faro S."/>
            <person name="Ferguson D."/>
            <person name="Fisher S."/>
            <person name="Foley C.D."/>
            <person name="Franke A."/>
            <person name="Friedrich D."/>
            <person name="Gadbois L."/>
            <person name="Gearin G."/>
            <person name="Gearin C.R."/>
            <person name="Giannoukos G."/>
            <person name="Goode T."/>
            <person name="Graham J."/>
            <person name="Grandbois E."/>
            <person name="Grewal S."/>
            <person name="Gyaltsen K."/>
            <person name="Hafez N."/>
            <person name="Hagos B."/>
            <person name="Hall J."/>
            <person name="Henson C."/>
            <person name="Hollinger A."/>
            <person name="Honan T."/>
            <person name="Huard M.D."/>
            <person name="Hughes L."/>
            <person name="Hurhula B."/>
            <person name="Husby M.E."/>
            <person name="Kamat A."/>
            <person name="Kanga B."/>
            <person name="Kashin S."/>
            <person name="Khazanovich D."/>
            <person name="Kisner P."/>
            <person name="Lance K."/>
            <person name="Lara M."/>
            <person name="Lee W."/>
            <person name="Lennon N."/>
            <person name="Letendre F."/>
            <person name="LeVine R."/>
            <person name="Lipovsky A."/>
            <person name="Liu X."/>
            <person name="Liu J."/>
            <person name="Liu S."/>
            <person name="Lokyitsang T."/>
            <person name="Lokyitsang Y."/>
            <person name="Lubonja R."/>
            <person name="Lui A."/>
            <person name="MacDonald P."/>
            <person name="Magnisalis V."/>
            <person name="Maru K."/>
            <person name="Matthews C."/>
            <person name="McCusker W."/>
            <person name="McDonough S."/>
            <person name="Mehta T."/>
            <person name="Meldrim J."/>
            <person name="Meneus L."/>
            <person name="Mihai O."/>
            <person name="Mihalev A."/>
            <person name="Mihova T."/>
            <person name="Mittelman R."/>
            <person name="Mlenga V."/>
            <person name="Montmayeur A."/>
            <person name="Mulrain L."/>
            <person name="Navidi A."/>
            <person name="Naylor J."/>
            <person name="Negash T."/>
            <person name="Nguyen T."/>
            <person name="Nguyen N."/>
            <person name="Nicol R."/>
            <person name="Norbu C."/>
            <person name="Norbu N."/>
            <person name="Novod N."/>
            <person name="O'Neill B."/>
            <person name="Osman S."/>
            <person name="Markiewicz E."/>
            <person name="Oyono O.L."/>
            <person name="Patti C."/>
            <person name="Phunkhang P."/>
            <person name="Pierre F."/>
            <person name="Priest M."/>
            <person name="Raghuraman S."/>
            <person name="Rege F."/>
            <person name="Reyes R."/>
            <person name="Rise C."/>
            <person name="Rogov P."/>
            <person name="Ross K."/>
            <person name="Ryan E."/>
            <person name="Settipalli S."/>
            <person name="Shea T."/>
            <person name="Sherpa N."/>
            <person name="Shi L."/>
            <person name="Shih D."/>
            <person name="Sparrow T."/>
            <person name="Spaulding J."/>
            <person name="Stalker J."/>
            <person name="Stange-Thomann N."/>
            <person name="Stavropoulos S."/>
            <person name="Stone C."/>
            <person name="Strader C."/>
            <person name="Tesfaye S."/>
            <person name="Thomson T."/>
            <person name="Thoulutsang Y."/>
            <person name="Thoulutsang D."/>
            <person name="Topham K."/>
            <person name="Topping I."/>
            <person name="Tsamla T."/>
            <person name="Vassiliev H."/>
            <person name="Vo A."/>
            <person name="Wangchuk T."/>
            <person name="Wangdi T."/>
            <person name="Weiand M."/>
            <person name="Wilkinson J."/>
            <person name="Wilson A."/>
            <person name="Yadav S."/>
            <person name="Young G."/>
            <person name="Yu Q."/>
            <person name="Zembek L."/>
            <person name="Zhong D."/>
            <person name="Zimmer A."/>
            <person name="Zwirko Z."/>
            <person name="Jaffe D.B."/>
            <person name="Alvarez P."/>
            <person name="Brockman W."/>
            <person name="Butler J."/>
            <person name="Chin C."/>
            <person name="Gnerre S."/>
            <person name="Grabherr M."/>
            <person name="Kleber M."/>
            <person name="Mauceli E."/>
            <person name="MacCallum I."/>
        </authorList>
    </citation>
    <scope>NUCLEOTIDE SEQUENCE [LARGE SCALE GENOMIC DNA]</scope>
    <source>
        <strain evidence="10">Tucson 14030-0811.24</strain>
    </source>
</reference>
<dbReference type="GO" id="GO:0030424">
    <property type="term" value="C:axon"/>
    <property type="evidence" value="ECO:0007669"/>
    <property type="project" value="TreeGrafter"/>
</dbReference>
<evidence type="ECO:0000313" key="9">
    <source>
        <dbReference type="EMBL" id="EDW80389.2"/>
    </source>
</evidence>
<dbReference type="PANTHER" id="PTHR21143:SF133">
    <property type="entry name" value="GUSTATORY AND PHEROMONE RECEPTOR 32A-RELATED"/>
    <property type="match status" value="1"/>
</dbReference>
<comment type="subcellular location">
    <subcellularLocation>
        <location evidence="1 8">Cell membrane</location>
        <topology evidence="1 8">Multi-pass membrane protein</topology>
    </subcellularLocation>
</comment>
<feature type="transmembrane region" description="Helical" evidence="8">
    <location>
        <begin position="277"/>
        <end position="296"/>
    </location>
</feature>
<evidence type="ECO:0000256" key="4">
    <source>
        <dbReference type="ARBA" id="ARBA00022989"/>
    </source>
</evidence>
<dbReference type="STRING" id="7260.B4N7Q0"/>
<proteinExistence type="inferred from homology"/>
<feature type="transmembrane region" description="Helical" evidence="8">
    <location>
        <begin position="352"/>
        <end position="369"/>
    </location>
</feature>
<organism evidence="9 10">
    <name type="scientific">Drosophila willistoni</name>
    <name type="common">Fruit fly</name>
    <dbReference type="NCBI Taxonomy" id="7260"/>
    <lineage>
        <taxon>Eukaryota</taxon>
        <taxon>Metazoa</taxon>
        <taxon>Ecdysozoa</taxon>
        <taxon>Arthropoda</taxon>
        <taxon>Hexapoda</taxon>
        <taxon>Insecta</taxon>
        <taxon>Pterygota</taxon>
        <taxon>Neoptera</taxon>
        <taxon>Endopterygota</taxon>
        <taxon>Diptera</taxon>
        <taxon>Brachycera</taxon>
        <taxon>Muscomorpha</taxon>
        <taxon>Ephydroidea</taxon>
        <taxon>Drosophilidae</taxon>
        <taxon>Drosophila</taxon>
        <taxon>Sophophora</taxon>
    </lineage>
</organism>
<dbReference type="eggNOG" id="ENOG502T8ZS">
    <property type="taxonomic scope" value="Eukaryota"/>
</dbReference>
<evidence type="ECO:0000256" key="7">
    <source>
        <dbReference type="ARBA" id="ARBA00023224"/>
    </source>
</evidence>
<evidence type="ECO:0000313" key="10">
    <source>
        <dbReference type="Proteomes" id="UP000007798"/>
    </source>
</evidence>
<dbReference type="AlphaFoldDB" id="B4N7Q0"/>
<dbReference type="GO" id="GO:0007635">
    <property type="term" value="P:chemosensory behavior"/>
    <property type="evidence" value="ECO:0007669"/>
    <property type="project" value="TreeGrafter"/>
</dbReference>
<feature type="transmembrane region" description="Helical" evidence="8">
    <location>
        <begin position="39"/>
        <end position="63"/>
    </location>
</feature>
<keyword evidence="5 8" id="KW-0472">Membrane</keyword>
<protein>
    <recommendedName>
        <fullName evidence="8">Gustatory receptor</fullName>
    </recommendedName>
</protein>
<dbReference type="GO" id="GO:0007165">
    <property type="term" value="P:signal transduction"/>
    <property type="evidence" value="ECO:0007669"/>
    <property type="project" value="UniProtKB-KW"/>
</dbReference>
<dbReference type="HOGENOM" id="CLU_410649_0_0_1"/>
<name>B4N7Q0_DROWI</name>
<feature type="transmembrane region" description="Helical" evidence="8">
    <location>
        <begin position="129"/>
        <end position="146"/>
    </location>
</feature>
<comment type="function">
    <text evidence="8">Gustatory receptor which mediates acceptance or avoidance behavior, depending on its substrates.</text>
</comment>
<keyword evidence="6 8" id="KW-0675">Receptor</keyword>
<feature type="transmembrane region" description="Helical" evidence="8">
    <location>
        <begin position="166"/>
        <end position="190"/>
    </location>
</feature>
<evidence type="ECO:0000256" key="6">
    <source>
        <dbReference type="ARBA" id="ARBA00023170"/>
    </source>
</evidence>
<dbReference type="GO" id="GO:0043025">
    <property type="term" value="C:neuronal cell body"/>
    <property type="evidence" value="ECO:0007669"/>
    <property type="project" value="TreeGrafter"/>
</dbReference>
<evidence type="ECO:0000256" key="1">
    <source>
        <dbReference type="ARBA" id="ARBA00004651"/>
    </source>
</evidence>
<feature type="transmembrane region" description="Helical" evidence="8">
    <location>
        <begin position="239"/>
        <end position="265"/>
    </location>
</feature>
<dbReference type="PANTHER" id="PTHR21143">
    <property type="entry name" value="INVERTEBRATE GUSTATORY RECEPTOR"/>
    <property type="match status" value="1"/>
</dbReference>
<gene>
    <name evidence="9" type="primary">Dwil\GK18735</name>
    <name evidence="9" type="ORF">Dwil_GK18735</name>
</gene>
<dbReference type="Proteomes" id="UP000007798">
    <property type="component" value="Unassembled WGS sequence"/>
</dbReference>
<keyword evidence="10" id="KW-1185">Reference proteome</keyword>
<keyword evidence="2 8" id="KW-1003">Cell membrane</keyword>